<reference evidence="1 2" key="1">
    <citation type="submission" date="2022-01" db="EMBL/GenBank/DDBJ databases">
        <authorList>
            <person name="Xiong W."/>
            <person name="Schranz E."/>
        </authorList>
    </citation>
    <scope>NUCLEOTIDE SEQUENCE [LARGE SCALE GENOMIC DNA]</scope>
</reference>
<keyword evidence="2" id="KW-1185">Reference proteome</keyword>
<proteinExistence type="predicted"/>
<sequence length="103" mass="11603">MADASSNLRRILSQPLLLFFKADFVISSKWKVSTKLLLFCLCEKPAYKVFDEMPDPIKLGLACIYTKTERGVSCGYLFGMRTNVTVGIIDMECELIDPDNLSN</sequence>
<dbReference type="EMBL" id="CAKMRJ010000001">
    <property type="protein sequence ID" value="CAH1413364.1"/>
    <property type="molecule type" value="Genomic_DNA"/>
</dbReference>
<dbReference type="AlphaFoldDB" id="A0AAU9LCV8"/>
<evidence type="ECO:0000313" key="2">
    <source>
        <dbReference type="Proteomes" id="UP001157418"/>
    </source>
</evidence>
<gene>
    <name evidence="1" type="ORF">LVIROSA_LOCUS1328</name>
</gene>
<evidence type="ECO:0000313" key="1">
    <source>
        <dbReference type="EMBL" id="CAH1413364.1"/>
    </source>
</evidence>
<name>A0AAU9LCV8_9ASTR</name>
<dbReference type="Proteomes" id="UP001157418">
    <property type="component" value="Unassembled WGS sequence"/>
</dbReference>
<accession>A0AAU9LCV8</accession>
<protein>
    <submittedName>
        <fullName evidence="1">Uncharacterized protein</fullName>
    </submittedName>
</protein>
<comment type="caution">
    <text evidence="1">The sequence shown here is derived from an EMBL/GenBank/DDBJ whole genome shotgun (WGS) entry which is preliminary data.</text>
</comment>
<organism evidence="1 2">
    <name type="scientific">Lactuca virosa</name>
    <dbReference type="NCBI Taxonomy" id="75947"/>
    <lineage>
        <taxon>Eukaryota</taxon>
        <taxon>Viridiplantae</taxon>
        <taxon>Streptophyta</taxon>
        <taxon>Embryophyta</taxon>
        <taxon>Tracheophyta</taxon>
        <taxon>Spermatophyta</taxon>
        <taxon>Magnoliopsida</taxon>
        <taxon>eudicotyledons</taxon>
        <taxon>Gunneridae</taxon>
        <taxon>Pentapetalae</taxon>
        <taxon>asterids</taxon>
        <taxon>campanulids</taxon>
        <taxon>Asterales</taxon>
        <taxon>Asteraceae</taxon>
        <taxon>Cichorioideae</taxon>
        <taxon>Cichorieae</taxon>
        <taxon>Lactucinae</taxon>
        <taxon>Lactuca</taxon>
    </lineage>
</organism>